<dbReference type="PROSITE" id="PS50181">
    <property type="entry name" value="FBOX"/>
    <property type="match status" value="1"/>
</dbReference>
<gene>
    <name evidence="2" type="ORF">B296_00042294</name>
</gene>
<dbReference type="InterPro" id="IPR050796">
    <property type="entry name" value="SCF_F-box_component"/>
</dbReference>
<dbReference type="AlphaFoldDB" id="A0A426XHD6"/>
<protein>
    <recommendedName>
        <fullName evidence="1">F-box domain-containing protein</fullName>
    </recommendedName>
</protein>
<accession>A0A426XHD6</accession>
<comment type="caution">
    <text evidence="2">The sequence shown here is derived from an EMBL/GenBank/DDBJ whole genome shotgun (WGS) entry which is preliminary data.</text>
</comment>
<dbReference type="PANTHER" id="PTHR31672">
    <property type="entry name" value="BNACNNG10540D PROTEIN"/>
    <property type="match status" value="1"/>
</dbReference>
<organism evidence="2 3">
    <name type="scientific">Ensete ventricosum</name>
    <name type="common">Abyssinian banana</name>
    <name type="synonym">Musa ensete</name>
    <dbReference type="NCBI Taxonomy" id="4639"/>
    <lineage>
        <taxon>Eukaryota</taxon>
        <taxon>Viridiplantae</taxon>
        <taxon>Streptophyta</taxon>
        <taxon>Embryophyta</taxon>
        <taxon>Tracheophyta</taxon>
        <taxon>Spermatophyta</taxon>
        <taxon>Magnoliopsida</taxon>
        <taxon>Liliopsida</taxon>
        <taxon>Zingiberales</taxon>
        <taxon>Musaceae</taxon>
        <taxon>Ensete</taxon>
    </lineage>
</organism>
<sequence length="431" mass="46162">MSDSDRGPAMTTTAVGLCLLPAELLQEIFLRLALPDLFRLRSVSRDLGSLVSDGDFRRLYNLRSGRGCGWLFVYKKRPPRDSVLRGFNDRSGRWFHIPVAGILAPAVPPGEDLYFLAASGGLFLFASNGRRELLVVNLATRAVRRIPPSPLGPRGTSSWRRAGLKLVADPYVADRFRFLFAEMVGNRPVLFEYRSDVDAWRAIQASEGPTGGGGVGGRDVCLNLVNIGGQSVVLSCAGKGGGRGQRPAPVAHRPRFPEGFQWGPPVGMTTSDRFHVYGDGNVAVVRSAAADVAGSGGGGSSSATTRARVVTSVQLLGLSEVGSEWELTSTAPAAVLEEALRRRPYGVMMGCVVERDGVVGIVLMSNYRGSWGLSWLSYHRAQRKWACVPVPDCGTKGLNMAGIALSSTFSRSLWPSLCSSSSSSSPSEQAD</sequence>
<reference evidence="2 3" key="1">
    <citation type="journal article" date="2014" name="Agronomy (Basel)">
        <title>A Draft Genome Sequence for Ensete ventricosum, the Drought-Tolerant Tree Against Hunger.</title>
        <authorList>
            <person name="Harrison J."/>
            <person name="Moore K.A."/>
            <person name="Paszkiewicz K."/>
            <person name="Jones T."/>
            <person name="Grant M."/>
            <person name="Ambacheew D."/>
            <person name="Muzemil S."/>
            <person name="Studholme D.J."/>
        </authorList>
    </citation>
    <scope>NUCLEOTIDE SEQUENCE [LARGE SCALE GENOMIC DNA]</scope>
</reference>
<proteinExistence type="predicted"/>
<feature type="domain" description="F-box" evidence="1">
    <location>
        <begin position="14"/>
        <end position="59"/>
    </location>
</feature>
<dbReference type="InterPro" id="IPR001810">
    <property type="entry name" value="F-box_dom"/>
</dbReference>
<dbReference type="InterPro" id="IPR036047">
    <property type="entry name" value="F-box-like_dom_sf"/>
</dbReference>
<evidence type="ECO:0000313" key="3">
    <source>
        <dbReference type="Proteomes" id="UP000287651"/>
    </source>
</evidence>
<dbReference type="SMART" id="SM00256">
    <property type="entry name" value="FBOX"/>
    <property type="match status" value="1"/>
</dbReference>
<dbReference type="SUPFAM" id="SSF81383">
    <property type="entry name" value="F-box domain"/>
    <property type="match status" value="1"/>
</dbReference>
<evidence type="ECO:0000259" key="1">
    <source>
        <dbReference type="PROSITE" id="PS50181"/>
    </source>
</evidence>
<name>A0A426XHD6_ENSVE</name>
<dbReference type="EMBL" id="AMZH03020686">
    <property type="protein sequence ID" value="RRT38917.1"/>
    <property type="molecule type" value="Genomic_DNA"/>
</dbReference>
<evidence type="ECO:0000313" key="2">
    <source>
        <dbReference type="EMBL" id="RRT38917.1"/>
    </source>
</evidence>
<dbReference type="Proteomes" id="UP000287651">
    <property type="component" value="Unassembled WGS sequence"/>
</dbReference>
<dbReference type="Pfam" id="PF00646">
    <property type="entry name" value="F-box"/>
    <property type="match status" value="1"/>
</dbReference>